<dbReference type="GO" id="GO:0005774">
    <property type="term" value="C:vacuolar membrane"/>
    <property type="evidence" value="ECO:0007669"/>
    <property type="project" value="TreeGrafter"/>
</dbReference>
<protein>
    <recommendedName>
        <fullName evidence="4">GATOR2 complex protein WDR24</fullName>
    </recommendedName>
</protein>
<dbReference type="SUPFAM" id="SSF50978">
    <property type="entry name" value="WD40 repeat-like"/>
    <property type="match status" value="1"/>
</dbReference>
<keyword evidence="2" id="KW-0853">WD repeat</keyword>
<dbReference type="Proteomes" id="UP000274131">
    <property type="component" value="Unassembled WGS sequence"/>
</dbReference>
<evidence type="ECO:0000313" key="6">
    <source>
        <dbReference type="EMBL" id="VDD85893.1"/>
    </source>
</evidence>
<sequence length="745" mass="84804">MCRRKDFRVQTHESVEFLSANREFSRLIAIGTRLMKIYAMDDDRFKFITDFRTQRGRKHLIEAPTHVDWNSLNDKLVATSMADGTVVLWDVEKETQKNIYNTHGHRAVRVCFNRGEANLLLSAGKNSLLLYDLRDAVPVKRFCKDSTDMVYEVQFGLHEDQKEFFVVSDEGGLLSFFDIRGGERPARRFLTHRGTACVTFNPNYLDRSLVATGGQDKCLRVWNWADLSRGSLNDPIYSVETYTVVNRVFWKPNDKFQISSCSFGEDSNIYIWDVRRPFFPSAVFNDHRKTHCADMIWNWNIEDRFVSVGRDGVIVFHYVENAEHPIDYISDVCADTSPNMDIAFAVSTQLKTKNEELEVKEKCREGKPVAPRRRKFDPFQSAVESHLFFCVPKSLKKVLSADDFCFLAKSYKLSGANVKSLCAHNSAVAEKIGCFHLAQTWRTIAVLASFSPTAEDKSQANTEIAVRSRFVSARYAGKKGFRPIDHNAIASLFAGQVAAAGFTSSSDFYFGDGEFNAYGLRTKFFDTNDQTHFVGTLPPKLEAFMPTGTEDCVTFNNISSADSFTKSFTRRREVTGGITPLDFVLGDLSVDVDRSSELFWDPLPILKKILFYYAELGDVQTCVSILLVLGAKIADNIDSNTQILWFRDYLELLDRLELFVTSAEVIKYCWFPSISTLSLQSASIYIRLCLILLLCFYYFSKLPVRGVWGWCRKCRHGGHPNHLAEWFSSYLMCAQGCGCECASFR</sequence>
<dbReference type="GO" id="GO:0061700">
    <property type="term" value="C:GATOR2 complex"/>
    <property type="evidence" value="ECO:0007669"/>
    <property type="project" value="TreeGrafter"/>
</dbReference>
<dbReference type="InterPro" id="IPR037590">
    <property type="entry name" value="WDR24"/>
</dbReference>
<evidence type="ECO:0000313" key="8">
    <source>
        <dbReference type="WBParaSite" id="EVEC_0000132801-mRNA-1"/>
    </source>
</evidence>
<dbReference type="SMART" id="SM00320">
    <property type="entry name" value="WD40"/>
    <property type="match status" value="5"/>
</dbReference>
<evidence type="ECO:0000256" key="1">
    <source>
        <dbReference type="ARBA" id="ARBA00008134"/>
    </source>
</evidence>
<comment type="similarity">
    <text evidence="1">Belongs to the WD repeat WDR24 family.</text>
</comment>
<dbReference type="InterPro" id="IPR049566">
    <property type="entry name" value="WDR59_RTC1-like_RING_Znf"/>
</dbReference>
<dbReference type="STRING" id="51028.A0A0N4UV75"/>
<dbReference type="WBParaSite" id="EVEC_0000132801-mRNA-1">
    <property type="protein sequence ID" value="EVEC_0000132801-mRNA-1"/>
    <property type="gene ID" value="EVEC_0000132801"/>
</dbReference>
<evidence type="ECO:0000259" key="5">
    <source>
        <dbReference type="Pfam" id="PF17120"/>
    </source>
</evidence>
<name>A0A0N4UV75_ENTVE</name>
<dbReference type="Pfam" id="PF17120">
    <property type="entry name" value="zf-RING_16"/>
    <property type="match status" value="1"/>
</dbReference>
<keyword evidence="7" id="KW-1185">Reference proteome</keyword>
<reference evidence="8" key="1">
    <citation type="submission" date="2017-02" db="UniProtKB">
        <authorList>
            <consortium name="WormBaseParasite"/>
        </authorList>
    </citation>
    <scope>IDENTIFICATION</scope>
</reference>
<dbReference type="PANTHER" id="PTHR46200">
    <property type="entry name" value="GATOR COMPLEX PROTEIN WDR24"/>
    <property type="match status" value="1"/>
</dbReference>
<gene>
    <name evidence="6" type="ORF">EVEC_LOCUS1036</name>
</gene>
<dbReference type="InterPro" id="IPR001680">
    <property type="entry name" value="WD40_rpt"/>
</dbReference>
<dbReference type="Gene3D" id="2.130.10.10">
    <property type="entry name" value="YVTN repeat-like/Quinoprotein amine dehydrogenase"/>
    <property type="match status" value="1"/>
</dbReference>
<dbReference type="GO" id="GO:1904263">
    <property type="term" value="P:positive regulation of TORC1 signaling"/>
    <property type="evidence" value="ECO:0007669"/>
    <property type="project" value="TreeGrafter"/>
</dbReference>
<evidence type="ECO:0000256" key="3">
    <source>
        <dbReference type="ARBA" id="ARBA00022737"/>
    </source>
</evidence>
<dbReference type="GO" id="GO:0016239">
    <property type="term" value="P:positive regulation of macroautophagy"/>
    <property type="evidence" value="ECO:0007669"/>
    <property type="project" value="TreeGrafter"/>
</dbReference>
<proteinExistence type="inferred from homology"/>
<accession>A0A0N4UV75</accession>
<dbReference type="EMBL" id="UXUI01007161">
    <property type="protein sequence ID" value="VDD85893.1"/>
    <property type="molecule type" value="Genomic_DNA"/>
</dbReference>
<organism evidence="8">
    <name type="scientific">Enterobius vermicularis</name>
    <name type="common">Human pinworm</name>
    <dbReference type="NCBI Taxonomy" id="51028"/>
    <lineage>
        <taxon>Eukaryota</taxon>
        <taxon>Metazoa</taxon>
        <taxon>Ecdysozoa</taxon>
        <taxon>Nematoda</taxon>
        <taxon>Chromadorea</taxon>
        <taxon>Rhabditida</taxon>
        <taxon>Spirurina</taxon>
        <taxon>Oxyuridomorpha</taxon>
        <taxon>Oxyuroidea</taxon>
        <taxon>Oxyuridae</taxon>
        <taxon>Enterobius</taxon>
    </lineage>
</organism>
<feature type="domain" description="WDR59/RTC1-like RING zinc finger" evidence="5">
    <location>
        <begin position="699"/>
        <end position="743"/>
    </location>
</feature>
<evidence type="ECO:0000256" key="2">
    <source>
        <dbReference type="ARBA" id="ARBA00022574"/>
    </source>
</evidence>
<reference evidence="6 7" key="2">
    <citation type="submission" date="2018-10" db="EMBL/GenBank/DDBJ databases">
        <authorList>
            <consortium name="Pathogen Informatics"/>
        </authorList>
    </citation>
    <scope>NUCLEOTIDE SEQUENCE [LARGE SCALE GENOMIC DNA]</scope>
</reference>
<dbReference type="InterPro" id="IPR015943">
    <property type="entry name" value="WD40/YVTN_repeat-like_dom_sf"/>
</dbReference>
<keyword evidence="3" id="KW-0677">Repeat</keyword>
<dbReference type="Pfam" id="PF00400">
    <property type="entry name" value="WD40"/>
    <property type="match status" value="3"/>
</dbReference>
<dbReference type="OrthoDB" id="30417at2759"/>
<dbReference type="AlphaFoldDB" id="A0A0N4UV75"/>
<dbReference type="PANTHER" id="PTHR46200:SF1">
    <property type="entry name" value="GATOR COMPLEX PROTEIN WDR24"/>
    <property type="match status" value="1"/>
</dbReference>
<evidence type="ECO:0000256" key="4">
    <source>
        <dbReference type="ARBA" id="ARBA00040269"/>
    </source>
</evidence>
<evidence type="ECO:0000313" key="7">
    <source>
        <dbReference type="Proteomes" id="UP000274131"/>
    </source>
</evidence>
<dbReference type="GO" id="GO:0005829">
    <property type="term" value="C:cytosol"/>
    <property type="evidence" value="ECO:0007669"/>
    <property type="project" value="TreeGrafter"/>
</dbReference>
<dbReference type="CDD" id="cd16693">
    <property type="entry name" value="mRING-H2-C3H3C2_WDR24"/>
    <property type="match status" value="1"/>
</dbReference>
<dbReference type="InterPro" id="IPR036322">
    <property type="entry name" value="WD40_repeat_dom_sf"/>
</dbReference>